<feature type="compositionally biased region" description="Basic and acidic residues" evidence="1">
    <location>
        <begin position="90"/>
        <end position="106"/>
    </location>
</feature>
<feature type="region of interest" description="Disordered" evidence="1">
    <location>
        <begin position="85"/>
        <end position="106"/>
    </location>
</feature>
<gene>
    <name evidence="2" type="ORF">QTO34_000615</name>
</gene>
<evidence type="ECO:0000313" key="2">
    <source>
        <dbReference type="EMBL" id="KAK1346755.1"/>
    </source>
</evidence>
<organism evidence="2 3">
    <name type="scientific">Cnephaeus nilssonii</name>
    <name type="common">Northern bat</name>
    <name type="synonym">Eptesicus nilssonii</name>
    <dbReference type="NCBI Taxonomy" id="3371016"/>
    <lineage>
        <taxon>Eukaryota</taxon>
        <taxon>Metazoa</taxon>
        <taxon>Chordata</taxon>
        <taxon>Craniata</taxon>
        <taxon>Vertebrata</taxon>
        <taxon>Euteleostomi</taxon>
        <taxon>Mammalia</taxon>
        <taxon>Eutheria</taxon>
        <taxon>Laurasiatheria</taxon>
        <taxon>Chiroptera</taxon>
        <taxon>Yangochiroptera</taxon>
        <taxon>Vespertilionidae</taxon>
        <taxon>Cnephaeus</taxon>
    </lineage>
</organism>
<comment type="caution">
    <text evidence="2">The sequence shown here is derived from an EMBL/GenBank/DDBJ whole genome shotgun (WGS) entry which is preliminary data.</text>
</comment>
<protein>
    <submittedName>
        <fullName evidence="2">Uncharacterized protein</fullName>
    </submittedName>
</protein>
<reference evidence="2" key="1">
    <citation type="submission" date="2023-06" db="EMBL/GenBank/DDBJ databases">
        <title>Reference genome for the Northern bat (Eptesicus nilssonii), a most northern bat species.</title>
        <authorList>
            <person name="Laine V.N."/>
            <person name="Pulliainen A.T."/>
            <person name="Lilley T.M."/>
        </authorList>
    </citation>
    <scope>NUCLEOTIDE SEQUENCE</scope>
    <source>
        <strain evidence="2">BLF_Eptnil</strain>
        <tissue evidence="2">Kidney</tissue>
    </source>
</reference>
<evidence type="ECO:0000313" key="3">
    <source>
        <dbReference type="Proteomes" id="UP001177744"/>
    </source>
</evidence>
<accession>A0AA40LUT8</accession>
<proteinExistence type="predicted"/>
<evidence type="ECO:0000256" key="1">
    <source>
        <dbReference type="SAM" id="MobiDB-lite"/>
    </source>
</evidence>
<sequence>MSPWVWVKLNPGSGRGRVPLDPESRVLKLMENSLQKKTTSKYQLEAICREVRMRGASSGKKTACPPQKNLKPALLSTWGLLCESPLQDPCEDKKEQTERNQDGGIG</sequence>
<name>A0AA40LUT8_CNENI</name>
<dbReference type="AlphaFoldDB" id="A0AA40LUT8"/>
<keyword evidence="3" id="KW-1185">Reference proteome</keyword>
<dbReference type="Proteomes" id="UP001177744">
    <property type="component" value="Unassembled WGS sequence"/>
</dbReference>
<dbReference type="EMBL" id="JAULJE010000001">
    <property type="protein sequence ID" value="KAK1346755.1"/>
    <property type="molecule type" value="Genomic_DNA"/>
</dbReference>